<dbReference type="InterPro" id="IPR050204">
    <property type="entry name" value="AraC_XylS_family_regulators"/>
</dbReference>
<reference evidence="6 7" key="1">
    <citation type="submission" date="2022-08" db="EMBL/GenBank/DDBJ databases">
        <title>Taxonomy of Curtobacterium flaccumfaciens.</title>
        <authorList>
            <person name="Osdaghi E."/>
            <person name="Taghavi S.M."/>
            <person name="Hamidizade M."/>
            <person name="Abachi H."/>
            <person name="Fazliarab A."/>
            <person name="Baeyen S."/>
            <person name="Portier P."/>
            <person name="Van Vaerenbergh J."/>
            <person name="Jacques M.-A."/>
        </authorList>
    </citation>
    <scope>NUCLEOTIDE SEQUENCE [LARGE SCALE GENOMIC DNA]</scope>
    <source>
        <strain evidence="6 7">LMG8786T</strain>
    </source>
</reference>
<name>A0ABT2HLY2_9MICO</name>
<comment type="caution">
    <text evidence="6">The sequence shown here is derived from an EMBL/GenBank/DDBJ whole genome shotgun (WGS) entry which is preliminary data.</text>
</comment>
<evidence type="ECO:0000256" key="3">
    <source>
        <dbReference type="ARBA" id="ARBA00023163"/>
    </source>
</evidence>
<dbReference type="GeneID" id="95323618"/>
<dbReference type="InterPro" id="IPR018060">
    <property type="entry name" value="HTH_AraC"/>
</dbReference>
<dbReference type="RefSeq" id="WP_141860936.1">
    <property type="nucleotide sequence ID" value="NZ_BMNV01000017.1"/>
</dbReference>
<dbReference type="PANTHER" id="PTHR46796">
    <property type="entry name" value="HTH-TYPE TRANSCRIPTIONAL ACTIVATOR RHAS-RELATED"/>
    <property type="match status" value="1"/>
</dbReference>
<dbReference type="InterPro" id="IPR009057">
    <property type="entry name" value="Homeodomain-like_sf"/>
</dbReference>
<evidence type="ECO:0000259" key="5">
    <source>
        <dbReference type="PROSITE" id="PS01124"/>
    </source>
</evidence>
<evidence type="ECO:0000256" key="2">
    <source>
        <dbReference type="ARBA" id="ARBA00023125"/>
    </source>
</evidence>
<feature type="region of interest" description="Disordered" evidence="4">
    <location>
        <begin position="1"/>
        <end position="28"/>
    </location>
</feature>
<gene>
    <name evidence="6" type="ORF">NYQ28_17000</name>
</gene>
<evidence type="ECO:0000256" key="4">
    <source>
        <dbReference type="SAM" id="MobiDB-lite"/>
    </source>
</evidence>
<dbReference type="Proteomes" id="UP001652264">
    <property type="component" value="Unassembled WGS sequence"/>
</dbReference>
<protein>
    <submittedName>
        <fullName evidence="6">Helix-turn-helix domain-containing protein</fullName>
    </submittedName>
</protein>
<keyword evidence="3" id="KW-0804">Transcription</keyword>
<proteinExistence type="predicted"/>
<dbReference type="SUPFAM" id="SSF46689">
    <property type="entry name" value="Homeodomain-like"/>
    <property type="match status" value="1"/>
</dbReference>
<dbReference type="PROSITE" id="PS01124">
    <property type="entry name" value="HTH_ARAC_FAMILY_2"/>
    <property type="match status" value="1"/>
</dbReference>
<keyword evidence="2" id="KW-0238">DNA-binding</keyword>
<evidence type="ECO:0000256" key="1">
    <source>
        <dbReference type="ARBA" id="ARBA00023015"/>
    </source>
</evidence>
<feature type="domain" description="HTH araC/xylS-type" evidence="5">
    <location>
        <begin position="239"/>
        <end position="340"/>
    </location>
</feature>
<accession>A0ABT2HLY2</accession>
<dbReference type="SMART" id="SM00342">
    <property type="entry name" value="HTH_ARAC"/>
    <property type="match status" value="1"/>
</dbReference>
<dbReference type="Pfam" id="PF12833">
    <property type="entry name" value="HTH_18"/>
    <property type="match status" value="1"/>
</dbReference>
<dbReference type="Gene3D" id="1.10.10.60">
    <property type="entry name" value="Homeodomain-like"/>
    <property type="match status" value="1"/>
</dbReference>
<sequence>MSTVAARADSAHPAPLRPDRTAVSEGPVSVRRVAVHEVHRSGTEPEAARELLEQVYGAREVVIDPDGPFHFRYRSTGDDRVSLRTSSVTARRSGVLAPGRQYVLAWSVEGGVVIDPDREDGVTLRPGVPVMVPAGRPFATTAPPGTMHLVHFDADFLEAVAVVGTARVPVPLAFPASVPSTHLESLQTTLREVAPAMLDTAVVDGDRAVLDLRLAEAVLAAFRPEPDGGQPDVRVDAIDRAKAHMYAHFGVPLTAADIAGAADVSVRTLQETFQRVEGTTPTAFLRDLRLGKARVALQLADVRETSVAAVAFSCGFRHMGRFSGSYAGRYGEHPGDTLRGQRRRIAVAGGPVRIVG</sequence>
<evidence type="ECO:0000313" key="6">
    <source>
        <dbReference type="EMBL" id="MCS6524268.1"/>
    </source>
</evidence>
<organism evidence="6 7">
    <name type="scientific">Curtobacterium citreum</name>
    <dbReference type="NCBI Taxonomy" id="2036"/>
    <lineage>
        <taxon>Bacteria</taxon>
        <taxon>Bacillati</taxon>
        <taxon>Actinomycetota</taxon>
        <taxon>Actinomycetes</taxon>
        <taxon>Micrococcales</taxon>
        <taxon>Microbacteriaceae</taxon>
        <taxon>Curtobacterium</taxon>
    </lineage>
</organism>
<keyword evidence="1" id="KW-0805">Transcription regulation</keyword>
<keyword evidence="7" id="KW-1185">Reference proteome</keyword>
<dbReference type="EMBL" id="JANVAD010000013">
    <property type="protein sequence ID" value="MCS6524268.1"/>
    <property type="molecule type" value="Genomic_DNA"/>
</dbReference>
<evidence type="ECO:0000313" key="7">
    <source>
        <dbReference type="Proteomes" id="UP001652264"/>
    </source>
</evidence>